<feature type="compositionally biased region" description="Low complexity" evidence="2">
    <location>
        <begin position="188"/>
        <end position="198"/>
    </location>
</feature>
<feature type="compositionally biased region" description="Low complexity" evidence="2">
    <location>
        <begin position="288"/>
        <end position="300"/>
    </location>
</feature>
<feature type="compositionally biased region" description="Low complexity" evidence="2">
    <location>
        <begin position="163"/>
        <end position="175"/>
    </location>
</feature>
<dbReference type="InterPro" id="IPR009057">
    <property type="entry name" value="Homeodomain-like_sf"/>
</dbReference>
<dbReference type="InterPro" id="IPR006600">
    <property type="entry name" value="HTH_CenpB_DNA-bd_dom"/>
</dbReference>
<name>A0ABR3G039_9AGAR</name>
<feature type="compositionally biased region" description="Low complexity" evidence="2">
    <location>
        <begin position="241"/>
        <end position="263"/>
    </location>
</feature>
<feature type="compositionally biased region" description="Basic and acidic residues" evidence="2">
    <location>
        <begin position="106"/>
        <end position="119"/>
    </location>
</feature>
<reference evidence="4 5" key="1">
    <citation type="submission" date="2024-02" db="EMBL/GenBank/DDBJ databases">
        <title>A draft genome for the cacao thread blight pathogen Marasmius crinis-equi.</title>
        <authorList>
            <person name="Cohen S.P."/>
            <person name="Baruah I.K."/>
            <person name="Amoako-Attah I."/>
            <person name="Bukari Y."/>
            <person name="Meinhardt L.W."/>
            <person name="Bailey B.A."/>
        </authorList>
    </citation>
    <scope>NUCLEOTIDE SEQUENCE [LARGE SCALE GENOMIC DNA]</scope>
    <source>
        <strain evidence="4 5">GH-76</strain>
    </source>
</reference>
<evidence type="ECO:0000256" key="2">
    <source>
        <dbReference type="SAM" id="MobiDB-lite"/>
    </source>
</evidence>
<organism evidence="4 5">
    <name type="scientific">Marasmius crinis-equi</name>
    <dbReference type="NCBI Taxonomy" id="585013"/>
    <lineage>
        <taxon>Eukaryota</taxon>
        <taxon>Fungi</taxon>
        <taxon>Dikarya</taxon>
        <taxon>Basidiomycota</taxon>
        <taxon>Agaricomycotina</taxon>
        <taxon>Agaricomycetes</taxon>
        <taxon>Agaricomycetidae</taxon>
        <taxon>Agaricales</taxon>
        <taxon>Marasmiineae</taxon>
        <taxon>Marasmiaceae</taxon>
        <taxon>Marasmius</taxon>
    </lineage>
</organism>
<evidence type="ECO:0000259" key="3">
    <source>
        <dbReference type="PROSITE" id="PS51253"/>
    </source>
</evidence>
<dbReference type="Gene3D" id="1.10.10.60">
    <property type="entry name" value="Homeodomain-like"/>
    <property type="match status" value="1"/>
</dbReference>
<dbReference type="EMBL" id="JBAHYK010000018">
    <property type="protein sequence ID" value="KAL0581008.1"/>
    <property type="molecule type" value="Genomic_DNA"/>
</dbReference>
<dbReference type="SUPFAM" id="SSF46689">
    <property type="entry name" value="Homeodomain-like"/>
    <property type="match status" value="1"/>
</dbReference>
<feature type="region of interest" description="Disordered" evidence="2">
    <location>
        <begin position="106"/>
        <end position="135"/>
    </location>
</feature>
<dbReference type="Proteomes" id="UP001465976">
    <property type="component" value="Unassembled WGS sequence"/>
</dbReference>
<accession>A0ABR3G039</accession>
<keyword evidence="1" id="KW-0238">DNA-binding</keyword>
<dbReference type="PROSITE" id="PS51253">
    <property type="entry name" value="HTH_CENPB"/>
    <property type="match status" value="1"/>
</dbReference>
<evidence type="ECO:0000313" key="5">
    <source>
        <dbReference type="Proteomes" id="UP001465976"/>
    </source>
</evidence>
<sequence>MNRPSKFPEIESAMLEWIQSPATVRKSLSDTRLREKALSLAKSFHITEDKFKASSGWVENFKHRHGIRNGIYEGSGRNASIARALGAGAEGIEDLVDFDKRDILSRDNHGGASVDRSRDVDDDEHAYSPVATTGHNDFQRVLRSHGQQHPASGGLPRQTYRRASWAASDVADDSSQMNEDTDMGAQLSHSTQSSQSSSHARHTHHTSQHGPPYHPDQSSGRHQDQPPTSYHRDSYPFNHQPAPSSSAPSSTSSTSSHHLSYPSQMYSSHDMQPPALPAINTNLPPSQPSSSSSVHPIQQPTPVEGPSMPYEPRHQASSDSNLLPPVSPSGRRMIPQIAMGPMLELPLPRLPDNSPPTLEDAEMALNRVILYVDTFPPGQSILTLEQRQHLDEIKVVLFKAGAGLPLR</sequence>
<feature type="compositionally biased region" description="Basic and acidic residues" evidence="2">
    <location>
        <begin position="219"/>
        <end position="234"/>
    </location>
</feature>
<feature type="domain" description="HTH CENPB-type" evidence="3">
    <location>
        <begin position="1"/>
        <end position="71"/>
    </location>
</feature>
<gene>
    <name evidence="4" type="ORF">V5O48_001002</name>
</gene>
<feature type="region of interest" description="Disordered" evidence="2">
    <location>
        <begin position="163"/>
        <end position="325"/>
    </location>
</feature>
<comment type="caution">
    <text evidence="4">The sequence shown here is derived from an EMBL/GenBank/DDBJ whole genome shotgun (WGS) entry which is preliminary data.</text>
</comment>
<proteinExistence type="predicted"/>
<evidence type="ECO:0000256" key="1">
    <source>
        <dbReference type="ARBA" id="ARBA00023125"/>
    </source>
</evidence>
<protein>
    <recommendedName>
        <fullName evidence="3">HTH CENPB-type domain-containing protein</fullName>
    </recommendedName>
</protein>
<dbReference type="SMART" id="SM00674">
    <property type="entry name" value="CENPB"/>
    <property type="match status" value="1"/>
</dbReference>
<evidence type="ECO:0000313" key="4">
    <source>
        <dbReference type="EMBL" id="KAL0581008.1"/>
    </source>
</evidence>
<keyword evidence="5" id="KW-1185">Reference proteome</keyword>
<dbReference type="Pfam" id="PF03221">
    <property type="entry name" value="HTH_Tnp_Tc5"/>
    <property type="match status" value="1"/>
</dbReference>